<accession>A0ABU0LJ69</accession>
<keyword evidence="5 6" id="KW-0472">Membrane</keyword>
<comment type="caution">
    <text evidence="7">The sequence shown here is derived from an EMBL/GenBank/DDBJ whole genome shotgun (WGS) entry which is preliminary data.</text>
</comment>
<feature type="transmembrane region" description="Helical" evidence="6">
    <location>
        <begin position="110"/>
        <end position="133"/>
    </location>
</feature>
<keyword evidence="3 6" id="KW-0812">Transmembrane</keyword>
<dbReference type="EMBL" id="JAUSVY010000014">
    <property type="protein sequence ID" value="MDQ0507174.1"/>
    <property type="molecule type" value="Genomic_DNA"/>
</dbReference>
<gene>
    <name evidence="7" type="ORF">QOZ94_003990</name>
</gene>
<proteinExistence type="predicted"/>
<dbReference type="PANTHER" id="PTHR30086:SF20">
    <property type="entry name" value="ARGININE EXPORTER PROTEIN ARGO-RELATED"/>
    <property type="match status" value="1"/>
</dbReference>
<dbReference type="InterPro" id="IPR001123">
    <property type="entry name" value="LeuE-type"/>
</dbReference>
<organism evidence="7 8">
    <name type="scientific">Xanthobacter agilis</name>
    <dbReference type="NCBI Taxonomy" id="47492"/>
    <lineage>
        <taxon>Bacteria</taxon>
        <taxon>Pseudomonadati</taxon>
        <taxon>Pseudomonadota</taxon>
        <taxon>Alphaproteobacteria</taxon>
        <taxon>Hyphomicrobiales</taxon>
        <taxon>Xanthobacteraceae</taxon>
        <taxon>Xanthobacter</taxon>
    </lineage>
</organism>
<sequence length="204" mass="20740">MEPASLALFAAVLTLGAASPGPAVVALVARTLARGRAGSFAFILGLATGDIAWLAAAALGLAALAAALGSLFVIVRLAGAGYLAYMAYRLWTAPAAAPEATAPPARQSAFGLYGAGLALTLSNPKTMAFYLALLPTLMDLDTLSMVGFGEMSGIILVVLPLVFAAYVQLADRARRFIASRRAMRALNRVCGVALAGAAVSVATK</sequence>
<name>A0ABU0LJ69_XANAG</name>
<evidence type="ECO:0000256" key="2">
    <source>
        <dbReference type="ARBA" id="ARBA00022475"/>
    </source>
</evidence>
<dbReference type="PANTHER" id="PTHR30086">
    <property type="entry name" value="ARGININE EXPORTER PROTEIN ARGO"/>
    <property type="match status" value="1"/>
</dbReference>
<reference evidence="7 8" key="1">
    <citation type="submission" date="2023-07" db="EMBL/GenBank/DDBJ databases">
        <title>Genomic Encyclopedia of Type Strains, Phase IV (KMG-IV): sequencing the most valuable type-strain genomes for metagenomic binning, comparative biology and taxonomic classification.</title>
        <authorList>
            <person name="Goeker M."/>
        </authorList>
    </citation>
    <scope>NUCLEOTIDE SEQUENCE [LARGE SCALE GENOMIC DNA]</scope>
    <source>
        <strain evidence="7 8">DSM 3770</strain>
    </source>
</reference>
<feature type="transmembrane region" description="Helical" evidence="6">
    <location>
        <begin position="145"/>
        <end position="164"/>
    </location>
</feature>
<feature type="transmembrane region" description="Helical" evidence="6">
    <location>
        <begin position="51"/>
        <end position="79"/>
    </location>
</feature>
<dbReference type="Pfam" id="PF01810">
    <property type="entry name" value="LysE"/>
    <property type="match status" value="1"/>
</dbReference>
<dbReference type="Proteomes" id="UP001241747">
    <property type="component" value="Unassembled WGS sequence"/>
</dbReference>
<evidence type="ECO:0000256" key="4">
    <source>
        <dbReference type="ARBA" id="ARBA00022989"/>
    </source>
</evidence>
<feature type="transmembrane region" description="Helical" evidence="6">
    <location>
        <begin position="185"/>
        <end position="203"/>
    </location>
</feature>
<keyword evidence="4 6" id="KW-1133">Transmembrane helix</keyword>
<keyword evidence="8" id="KW-1185">Reference proteome</keyword>
<evidence type="ECO:0000256" key="5">
    <source>
        <dbReference type="ARBA" id="ARBA00023136"/>
    </source>
</evidence>
<comment type="subcellular location">
    <subcellularLocation>
        <location evidence="1">Cell membrane</location>
        <topology evidence="1">Multi-pass membrane protein</topology>
    </subcellularLocation>
</comment>
<evidence type="ECO:0000256" key="1">
    <source>
        <dbReference type="ARBA" id="ARBA00004651"/>
    </source>
</evidence>
<protein>
    <submittedName>
        <fullName evidence="7">Threonine/homoserine/homoserine lactone efflux protein</fullName>
    </submittedName>
</protein>
<keyword evidence="2" id="KW-1003">Cell membrane</keyword>
<dbReference type="RefSeq" id="WP_237346338.1">
    <property type="nucleotide sequence ID" value="NZ_JABWGX010000018.1"/>
</dbReference>
<evidence type="ECO:0000313" key="7">
    <source>
        <dbReference type="EMBL" id="MDQ0507174.1"/>
    </source>
</evidence>
<evidence type="ECO:0000313" key="8">
    <source>
        <dbReference type="Proteomes" id="UP001241747"/>
    </source>
</evidence>
<evidence type="ECO:0000256" key="6">
    <source>
        <dbReference type="SAM" id="Phobius"/>
    </source>
</evidence>
<evidence type="ECO:0000256" key="3">
    <source>
        <dbReference type="ARBA" id="ARBA00022692"/>
    </source>
</evidence>